<dbReference type="InterPro" id="IPR018062">
    <property type="entry name" value="HTH_AraC-typ_CS"/>
</dbReference>
<dbReference type="RefSeq" id="WP_246095901.1">
    <property type="nucleotide sequence ID" value="NZ_BAAAWK010000001.1"/>
</dbReference>
<dbReference type="FunFam" id="1.10.10.60:FF:000132">
    <property type="entry name" value="AraC family transcriptional regulator"/>
    <property type="match status" value="1"/>
</dbReference>
<dbReference type="PANTHER" id="PTHR11019:SF199">
    <property type="entry name" value="HTH-TYPE TRANSCRIPTIONAL REGULATOR NIMR"/>
    <property type="match status" value="1"/>
</dbReference>
<evidence type="ECO:0000256" key="2">
    <source>
        <dbReference type="ARBA" id="ARBA00023015"/>
    </source>
</evidence>
<evidence type="ECO:0000256" key="1">
    <source>
        <dbReference type="ARBA" id="ARBA00022491"/>
    </source>
</evidence>
<evidence type="ECO:0000256" key="3">
    <source>
        <dbReference type="ARBA" id="ARBA00023125"/>
    </source>
</evidence>
<feature type="compositionally biased region" description="Polar residues" evidence="7">
    <location>
        <begin position="1"/>
        <end position="15"/>
    </location>
</feature>
<sequence>MTRQAISQSGQTVANTEVLPDAPSEGEAMWPDYGVYTGYFECATPATWTEHVHDTHELLWGARGVLTVEADGGFFAVPATLGLWIPAGVMHAVKSTQGTGFYCSHIDVRLAPELARRTVAVTVPAAAQELLRHMSNFDMDDSIRKSSEQVVLGLLDVVDARPMLLPMPTDPRLELIARALLDDPALDRSLEEWSVQVSISVRNLSRLFHKETGMTFAQWRIHARVRVALGLLAAGYPVSSVSRRVGYNNPSAFVQVFRKVMGHTPGWYVASLKAGNHHSLAGSE</sequence>
<dbReference type="SMART" id="SM00342">
    <property type="entry name" value="HTH_ARAC"/>
    <property type="match status" value="1"/>
</dbReference>
<keyword evidence="2" id="KW-0805">Transcription regulation</keyword>
<dbReference type="Gene3D" id="1.10.10.60">
    <property type="entry name" value="Homeodomain-like"/>
    <property type="match status" value="2"/>
</dbReference>
<protein>
    <recommendedName>
        <fullName evidence="5">HTH-type transcriptional regulator RipA</fullName>
    </recommendedName>
    <alternativeName>
        <fullName evidence="6">Repressor of iron proteins A</fullName>
    </alternativeName>
</protein>
<dbReference type="SUPFAM" id="SSF46689">
    <property type="entry name" value="Homeodomain-like"/>
    <property type="match status" value="1"/>
</dbReference>
<keyword evidence="1" id="KW-0678">Repressor</keyword>
<dbReference type="Proteomes" id="UP000317715">
    <property type="component" value="Unassembled WGS sequence"/>
</dbReference>
<proteinExistence type="predicted"/>
<dbReference type="Pfam" id="PF02311">
    <property type="entry name" value="AraC_binding"/>
    <property type="match status" value="1"/>
</dbReference>
<organism evidence="9 10">
    <name type="scientific">Paenarthrobacter aurescens</name>
    <name type="common">Arthrobacter aurescens</name>
    <dbReference type="NCBI Taxonomy" id="43663"/>
    <lineage>
        <taxon>Bacteria</taxon>
        <taxon>Bacillati</taxon>
        <taxon>Actinomycetota</taxon>
        <taxon>Actinomycetes</taxon>
        <taxon>Micrococcales</taxon>
        <taxon>Micrococcaceae</taxon>
        <taxon>Paenarthrobacter</taxon>
    </lineage>
</organism>
<dbReference type="PANTHER" id="PTHR11019">
    <property type="entry name" value="HTH-TYPE TRANSCRIPTIONAL REGULATOR NIMR"/>
    <property type="match status" value="1"/>
</dbReference>
<evidence type="ECO:0000256" key="7">
    <source>
        <dbReference type="SAM" id="MobiDB-lite"/>
    </source>
</evidence>
<keyword evidence="3" id="KW-0238">DNA-binding</keyword>
<reference evidence="9 10" key="1">
    <citation type="submission" date="2019-06" db="EMBL/GenBank/DDBJ databases">
        <title>Whole genome shotgun sequence of Paenarthrobacter aurescens NBRC 12136.</title>
        <authorList>
            <person name="Hosoyama A."/>
            <person name="Uohara A."/>
            <person name="Ohji S."/>
            <person name="Ichikawa N."/>
        </authorList>
    </citation>
    <scope>NUCLEOTIDE SEQUENCE [LARGE SCALE GENOMIC DNA]</scope>
    <source>
        <strain evidence="9 10">NBRC 12136</strain>
    </source>
</reference>
<dbReference type="InterPro" id="IPR018060">
    <property type="entry name" value="HTH_AraC"/>
</dbReference>
<dbReference type="GO" id="GO:0003700">
    <property type="term" value="F:DNA-binding transcription factor activity"/>
    <property type="evidence" value="ECO:0007669"/>
    <property type="project" value="InterPro"/>
</dbReference>
<evidence type="ECO:0000256" key="5">
    <source>
        <dbReference type="ARBA" id="ARBA00074140"/>
    </source>
</evidence>
<dbReference type="PROSITE" id="PS01124">
    <property type="entry name" value="HTH_ARAC_FAMILY_2"/>
    <property type="match status" value="1"/>
</dbReference>
<gene>
    <name evidence="9" type="ORF">AAU01_38200</name>
</gene>
<dbReference type="AlphaFoldDB" id="A0A4Y3NKT0"/>
<dbReference type="GeneID" id="97299406"/>
<dbReference type="InterPro" id="IPR011051">
    <property type="entry name" value="RmlC_Cupin_sf"/>
</dbReference>
<dbReference type="InterPro" id="IPR009057">
    <property type="entry name" value="Homeodomain-like_sf"/>
</dbReference>
<dbReference type="InterPro" id="IPR003313">
    <property type="entry name" value="AraC-bd"/>
</dbReference>
<comment type="caution">
    <text evidence="9">The sequence shown here is derived from an EMBL/GenBank/DDBJ whole genome shotgun (WGS) entry which is preliminary data.</text>
</comment>
<dbReference type="SUPFAM" id="SSF51182">
    <property type="entry name" value="RmlC-like cupins"/>
    <property type="match status" value="1"/>
</dbReference>
<dbReference type="GO" id="GO:0043565">
    <property type="term" value="F:sequence-specific DNA binding"/>
    <property type="evidence" value="ECO:0007669"/>
    <property type="project" value="InterPro"/>
</dbReference>
<accession>A0A4Y3NKT0</accession>
<name>A0A4Y3NKT0_PAEAU</name>
<dbReference type="PROSITE" id="PS00041">
    <property type="entry name" value="HTH_ARAC_FAMILY_1"/>
    <property type="match status" value="1"/>
</dbReference>
<keyword evidence="10" id="KW-1185">Reference proteome</keyword>
<evidence type="ECO:0000259" key="8">
    <source>
        <dbReference type="PROSITE" id="PS01124"/>
    </source>
</evidence>
<evidence type="ECO:0000256" key="6">
    <source>
        <dbReference type="ARBA" id="ARBA00079449"/>
    </source>
</evidence>
<feature type="region of interest" description="Disordered" evidence="7">
    <location>
        <begin position="1"/>
        <end position="25"/>
    </location>
</feature>
<dbReference type="Pfam" id="PF12833">
    <property type="entry name" value="HTH_18"/>
    <property type="match status" value="1"/>
</dbReference>
<evidence type="ECO:0000313" key="9">
    <source>
        <dbReference type="EMBL" id="GEB21065.1"/>
    </source>
</evidence>
<feature type="domain" description="HTH araC/xylS-type" evidence="8">
    <location>
        <begin position="174"/>
        <end position="271"/>
    </location>
</feature>
<keyword evidence="4" id="KW-0804">Transcription</keyword>
<dbReference type="EMBL" id="BJMD01000034">
    <property type="protein sequence ID" value="GEB21065.1"/>
    <property type="molecule type" value="Genomic_DNA"/>
</dbReference>
<evidence type="ECO:0000313" key="10">
    <source>
        <dbReference type="Proteomes" id="UP000317715"/>
    </source>
</evidence>
<evidence type="ECO:0000256" key="4">
    <source>
        <dbReference type="ARBA" id="ARBA00023163"/>
    </source>
</evidence>